<keyword evidence="6 14" id="KW-0808">Transferase</keyword>
<name>A0A4U1KWV2_STRMT</name>
<dbReference type="GO" id="GO:0008710">
    <property type="term" value="F:8-amino-7-oxononanoate synthase activity"/>
    <property type="evidence" value="ECO:0007669"/>
    <property type="project" value="UniProtKB-EC"/>
</dbReference>
<dbReference type="PANTHER" id="PTHR13693:SF100">
    <property type="entry name" value="8-AMINO-7-OXONONANOATE SYNTHASE"/>
    <property type="match status" value="1"/>
</dbReference>
<dbReference type="InterPro" id="IPR015422">
    <property type="entry name" value="PyrdxlP-dep_Trfase_small"/>
</dbReference>
<dbReference type="GO" id="GO:0008483">
    <property type="term" value="F:transaminase activity"/>
    <property type="evidence" value="ECO:0007669"/>
    <property type="project" value="UniProtKB-KW"/>
</dbReference>
<dbReference type="InterPro" id="IPR015421">
    <property type="entry name" value="PyrdxlP-dep_Trfase_major"/>
</dbReference>
<evidence type="ECO:0000256" key="4">
    <source>
        <dbReference type="ARBA" id="ARBA00011738"/>
    </source>
</evidence>
<evidence type="ECO:0000259" key="13">
    <source>
        <dbReference type="Pfam" id="PF00155"/>
    </source>
</evidence>
<dbReference type="Gene3D" id="3.90.1150.10">
    <property type="entry name" value="Aspartate Aminotransferase, domain 1"/>
    <property type="match status" value="1"/>
</dbReference>
<keyword evidence="14" id="KW-0032">Aminotransferase</keyword>
<sequence length="168" mass="18189">QAALRSQHLVYLCTFGKAVGVAGAGVIAHETVIEWLLQRARPYIFTTAAPPADAHTVSASLSLIAGEEGHARRRHLSALIEHTRETLRLTRWRPIDSDTAVQPLVIGGNQQTLALAARLDAEGLWVPAIRPPTVPVDTSRLRISLSVGHTFADLEQLRTALVKAGEMP</sequence>
<comment type="pathway">
    <text evidence="2">Cofactor biosynthesis; biotin biosynthesis.</text>
</comment>
<evidence type="ECO:0000313" key="14">
    <source>
        <dbReference type="EMBL" id="TKD48684.1"/>
    </source>
</evidence>
<evidence type="ECO:0000256" key="12">
    <source>
        <dbReference type="RuleBase" id="RU003693"/>
    </source>
</evidence>
<dbReference type="EMBL" id="SWFJ01000046">
    <property type="protein sequence ID" value="TKD48684.1"/>
    <property type="molecule type" value="Genomic_DNA"/>
</dbReference>
<evidence type="ECO:0000256" key="10">
    <source>
        <dbReference type="ARBA" id="ARBA00033381"/>
    </source>
</evidence>
<evidence type="ECO:0000256" key="8">
    <source>
        <dbReference type="ARBA" id="ARBA00022898"/>
    </source>
</evidence>
<keyword evidence="7" id="KW-0093">Biotin biosynthesis</keyword>
<gene>
    <name evidence="14" type="ORF">FBF73_09915</name>
</gene>
<evidence type="ECO:0000256" key="1">
    <source>
        <dbReference type="ARBA" id="ARBA00001933"/>
    </source>
</evidence>
<keyword evidence="8 12" id="KW-0663">Pyridoxal phosphate</keyword>
<evidence type="ECO:0000256" key="11">
    <source>
        <dbReference type="ARBA" id="ARBA00047715"/>
    </source>
</evidence>
<comment type="catalytic activity">
    <reaction evidence="11">
        <text>6-carboxyhexanoyl-[ACP] + L-alanine + H(+) = (8S)-8-amino-7-oxononanoate + holo-[ACP] + CO2</text>
        <dbReference type="Rhea" id="RHEA:42288"/>
        <dbReference type="Rhea" id="RHEA-COMP:9685"/>
        <dbReference type="Rhea" id="RHEA-COMP:9955"/>
        <dbReference type="ChEBI" id="CHEBI:15378"/>
        <dbReference type="ChEBI" id="CHEBI:16526"/>
        <dbReference type="ChEBI" id="CHEBI:57972"/>
        <dbReference type="ChEBI" id="CHEBI:64479"/>
        <dbReference type="ChEBI" id="CHEBI:78846"/>
        <dbReference type="ChEBI" id="CHEBI:149468"/>
        <dbReference type="EC" id="2.3.1.47"/>
    </reaction>
</comment>
<evidence type="ECO:0000256" key="7">
    <source>
        <dbReference type="ARBA" id="ARBA00022756"/>
    </source>
</evidence>
<evidence type="ECO:0000313" key="15">
    <source>
        <dbReference type="Proteomes" id="UP000309542"/>
    </source>
</evidence>
<accession>A0A4U1KWV2</accession>
<protein>
    <recommendedName>
        <fullName evidence="5">8-amino-7-oxononanoate synthase</fullName>
        <ecNumber evidence="5">2.3.1.47</ecNumber>
    </recommendedName>
    <alternativeName>
        <fullName evidence="9">7-keto-8-amino-pelargonic acid synthase</fullName>
    </alternativeName>
    <alternativeName>
        <fullName evidence="10">8-amino-7-ketopelargonate synthase</fullName>
    </alternativeName>
</protein>
<dbReference type="GO" id="GO:0009102">
    <property type="term" value="P:biotin biosynthetic process"/>
    <property type="evidence" value="ECO:0007669"/>
    <property type="project" value="UniProtKB-KW"/>
</dbReference>
<comment type="similarity">
    <text evidence="3">Belongs to the class-II pyridoxal-phosphate-dependent aminotransferase family. BioF subfamily.</text>
</comment>
<comment type="subunit">
    <text evidence="4">Homodimer.</text>
</comment>
<dbReference type="Pfam" id="PF00155">
    <property type="entry name" value="Aminotran_1_2"/>
    <property type="match status" value="1"/>
</dbReference>
<reference evidence="14 15" key="1">
    <citation type="submission" date="2019-04" db="EMBL/GenBank/DDBJ databases">
        <title>Genome sequence of Streptococcus mitis strain ColumbLawn.</title>
        <authorList>
            <person name="Mungovan B.A."/>
            <person name="Maclea K.S."/>
        </authorList>
    </citation>
    <scope>NUCLEOTIDE SEQUENCE [LARGE SCALE GENOMIC DNA]</scope>
    <source>
        <strain evidence="14 15">ColumbLawn</strain>
    </source>
</reference>
<dbReference type="InterPro" id="IPR001917">
    <property type="entry name" value="Aminotrans_II_pyridoxalP_BS"/>
</dbReference>
<evidence type="ECO:0000256" key="5">
    <source>
        <dbReference type="ARBA" id="ARBA00013187"/>
    </source>
</evidence>
<proteinExistence type="inferred from homology"/>
<dbReference type="AlphaFoldDB" id="A0A4U1KWV2"/>
<dbReference type="InterPro" id="IPR050087">
    <property type="entry name" value="AON_synthase_class-II"/>
</dbReference>
<feature type="non-terminal residue" evidence="14">
    <location>
        <position position="1"/>
    </location>
</feature>
<dbReference type="PANTHER" id="PTHR13693">
    <property type="entry name" value="CLASS II AMINOTRANSFERASE/8-AMINO-7-OXONONANOATE SYNTHASE"/>
    <property type="match status" value="1"/>
</dbReference>
<evidence type="ECO:0000256" key="3">
    <source>
        <dbReference type="ARBA" id="ARBA00010008"/>
    </source>
</evidence>
<dbReference type="InterPro" id="IPR015424">
    <property type="entry name" value="PyrdxlP-dep_Trfase"/>
</dbReference>
<dbReference type="PROSITE" id="PS00599">
    <property type="entry name" value="AA_TRANSFER_CLASS_2"/>
    <property type="match status" value="1"/>
</dbReference>
<evidence type="ECO:0000256" key="6">
    <source>
        <dbReference type="ARBA" id="ARBA00022679"/>
    </source>
</evidence>
<feature type="domain" description="Aminotransferase class I/classII large" evidence="13">
    <location>
        <begin position="8"/>
        <end position="161"/>
    </location>
</feature>
<evidence type="ECO:0000256" key="9">
    <source>
        <dbReference type="ARBA" id="ARBA00032610"/>
    </source>
</evidence>
<dbReference type="Gene3D" id="3.40.640.10">
    <property type="entry name" value="Type I PLP-dependent aspartate aminotransferase-like (Major domain)"/>
    <property type="match status" value="1"/>
</dbReference>
<dbReference type="Proteomes" id="UP000309542">
    <property type="component" value="Unassembled WGS sequence"/>
</dbReference>
<evidence type="ECO:0000256" key="2">
    <source>
        <dbReference type="ARBA" id="ARBA00004746"/>
    </source>
</evidence>
<dbReference type="InterPro" id="IPR004839">
    <property type="entry name" value="Aminotransferase_I/II_large"/>
</dbReference>
<dbReference type="GO" id="GO:0030170">
    <property type="term" value="F:pyridoxal phosphate binding"/>
    <property type="evidence" value="ECO:0007669"/>
    <property type="project" value="InterPro"/>
</dbReference>
<organism evidence="14 15">
    <name type="scientific">Streptococcus mitis</name>
    <dbReference type="NCBI Taxonomy" id="28037"/>
    <lineage>
        <taxon>Bacteria</taxon>
        <taxon>Bacillati</taxon>
        <taxon>Bacillota</taxon>
        <taxon>Bacilli</taxon>
        <taxon>Lactobacillales</taxon>
        <taxon>Streptococcaceae</taxon>
        <taxon>Streptococcus</taxon>
        <taxon>Streptococcus mitis group</taxon>
    </lineage>
</organism>
<dbReference type="SUPFAM" id="SSF53383">
    <property type="entry name" value="PLP-dependent transferases"/>
    <property type="match status" value="1"/>
</dbReference>
<comment type="caution">
    <text evidence="14">The sequence shown here is derived from an EMBL/GenBank/DDBJ whole genome shotgun (WGS) entry which is preliminary data.</text>
</comment>
<comment type="cofactor">
    <cofactor evidence="1 12">
        <name>pyridoxal 5'-phosphate</name>
        <dbReference type="ChEBI" id="CHEBI:597326"/>
    </cofactor>
</comment>
<dbReference type="EC" id="2.3.1.47" evidence="5"/>